<evidence type="ECO:0000313" key="1">
    <source>
        <dbReference type="EMBL" id="MDZ5472900.1"/>
    </source>
</evidence>
<reference evidence="1 2" key="1">
    <citation type="submission" date="2023-11" db="EMBL/GenBank/DDBJ databases">
        <title>Bacillus jintuensis, isolated from a mudflat on the Beibu Gulf coast.</title>
        <authorList>
            <person name="Li M."/>
        </authorList>
    </citation>
    <scope>NUCLEOTIDE SEQUENCE [LARGE SCALE GENOMIC DNA]</scope>
    <source>
        <strain evidence="1 2">31A1R</strain>
    </source>
</reference>
<proteinExistence type="predicted"/>
<accession>A0ABU5J0M7</accession>
<dbReference type="Pfam" id="PF11155">
    <property type="entry name" value="DUF2935"/>
    <property type="match status" value="2"/>
</dbReference>
<dbReference type="RefSeq" id="WP_322447200.1">
    <property type="nucleotide sequence ID" value="NZ_JAXOFX010000009.1"/>
</dbReference>
<dbReference type="SUPFAM" id="SSF158430">
    <property type="entry name" value="Bacillus cereus metalloprotein-like"/>
    <property type="match status" value="2"/>
</dbReference>
<protein>
    <submittedName>
        <fullName evidence="1">DUF2935 domain-containing protein</fullName>
    </submittedName>
</protein>
<comment type="caution">
    <text evidence="1">The sequence shown here is derived from an EMBL/GenBank/DDBJ whole genome shotgun (WGS) entry which is preliminary data.</text>
</comment>
<name>A0ABU5J0M7_9BACI</name>
<sequence>MKPNSLSFWKINMYEHTVILYDTLSPMEHEAQTKARQYFQLFQKYIDDKKTMDIHLFIRDVNSFQQFLIQLLRKQVTTGLKILLTPTFLSHLITESNMALRFASEKIDPSPLASHLTWLLVLSGDAFTIQGALDSLERSLVTKYLHYADLFEKQYVFAIELKGIMRIGLTEFPALLKFQEDTKRLVVEFIESLNQLEILEAQNSILDKLPLFFVQHIKREAQYYLSVIPSMG</sequence>
<organism evidence="1 2">
    <name type="scientific">Robertmurraya mangrovi</name>
    <dbReference type="NCBI Taxonomy" id="3098077"/>
    <lineage>
        <taxon>Bacteria</taxon>
        <taxon>Bacillati</taxon>
        <taxon>Bacillota</taxon>
        <taxon>Bacilli</taxon>
        <taxon>Bacillales</taxon>
        <taxon>Bacillaceae</taxon>
        <taxon>Robertmurraya</taxon>
    </lineage>
</organism>
<dbReference type="InterPro" id="IPR021328">
    <property type="entry name" value="CotB-like"/>
</dbReference>
<dbReference type="Gene3D" id="1.20.1260.120">
    <property type="entry name" value="Protein of unknown function DUF2935"/>
    <property type="match status" value="1"/>
</dbReference>
<keyword evidence="2" id="KW-1185">Reference proteome</keyword>
<gene>
    <name evidence="1" type="ORF">SM124_14295</name>
</gene>
<evidence type="ECO:0000313" key="2">
    <source>
        <dbReference type="Proteomes" id="UP001290455"/>
    </source>
</evidence>
<dbReference type="Proteomes" id="UP001290455">
    <property type="component" value="Unassembled WGS sequence"/>
</dbReference>
<dbReference type="EMBL" id="JAXOFX010000009">
    <property type="protein sequence ID" value="MDZ5472900.1"/>
    <property type="molecule type" value="Genomic_DNA"/>
</dbReference>